<feature type="region of interest" description="Disordered" evidence="1">
    <location>
        <begin position="1"/>
        <end position="24"/>
    </location>
</feature>
<organism evidence="2">
    <name type="scientific">marine sediment metagenome</name>
    <dbReference type="NCBI Taxonomy" id="412755"/>
    <lineage>
        <taxon>unclassified sequences</taxon>
        <taxon>metagenomes</taxon>
        <taxon>ecological metagenomes</taxon>
    </lineage>
</organism>
<protein>
    <submittedName>
        <fullName evidence="2">Uncharacterized protein</fullName>
    </submittedName>
</protein>
<name>X1PTQ3_9ZZZZ</name>
<sequence length="75" mass="8171">MANPIDSATGKKRRGRPKSHGAYSETALIPLQDKKIKLITDILLGESAITSPADNIAKELLARNLAKVELIDIYL</sequence>
<feature type="non-terminal residue" evidence="2">
    <location>
        <position position="75"/>
    </location>
</feature>
<evidence type="ECO:0000256" key="1">
    <source>
        <dbReference type="SAM" id="MobiDB-lite"/>
    </source>
</evidence>
<dbReference type="EMBL" id="BARV01031119">
    <property type="protein sequence ID" value="GAI34244.1"/>
    <property type="molecule type" value="Genomic_DNA"/>
</dbReference>
<dbReference type="AlphaFoldDB" id="X1PTQ3"/>
<accession>X1PTQ3</accession>
<proteinExistence type="predicted"/>
<reference evidence="2" key="1">
    <citation type="journal article" date="2014" name="Front. Microbiol.">
        <title>High frequency of phylogenetically diverse reductive dehalogenase-homologous genes in deep subseafloor sedimentary metagenomes.</title>
        <authorList>
            <person name="Kawai M."/>
            <person name="Futagami T."/>
            <person name="Toyoda A."/>
            <person name="Takaki Y."/>
            <person name="Nishi S."/>
            <person name="Hori S."/>
            <person name="Arai W."/>
            <person name="Tsubouchi T."/>
            <person name="Morono Y."/>
            <person name="Uchiyama I."/>
            <person name="Ito T."/>
            <person name="Fujiyama A."/>
            <person name="Inagaki F."/>
            <person name="Takami H."/>
        </authorList>
    </citation>
    <scope>NUCLEOTIDE SEQUENCE</scope>
    <source>
        <strain evidence="2">Expedition CK06-06</strain>
    </source>
</reference>
<evidence type="ECO:0000313" key="2">
    <source>
        <dbReference type="EMBL" id="GAI34244.1"/>
    </source>
</evidence>
<gene>
    <name evidence="2" type="ORF">S06H3_49297</name>
</gene>
<feature type="compositionally biased region" description="Basic residues" evidence="1">
    <location>
        <begin position="10"/>
        <end position="19"/>
    </location>
</feature>
<comment type="caution">
    <text evidence="2">The sequence shown here is derived from an EMBL/GenBank/DDBJ whole genome shotgun (WGS) entry which is preliminary data.</text>
</comment>